<evidence type="ECO:0000256" key="1">
    <source>
        <dbReference type="SAM" id="MobiDB-lite"/>
    </source>
</evidence>
<name>A0A182TXJ9_9DIPT</name>
<sequence>MPPLPHRRFRKSFHGRSSPSLPRSVNRGSQAQPHHSRARFGRTKFQQYHYGWEHNWHSNKFFQLVRPRSRSLMEEQGFKIWAPLAPGTSYHWLRCTAPPPVVVNRFGDDDANGRPSVAPAVPVVPTTTTTTARPTTTAANQPLPPSPIVGLWNQLGTKIADTADAIAGMLKKTVDVLVTSHIQSHQRALRRIQ</sequence>
<reference evidence="3" key="1">
    <citation type="submission" date="2014-01" db="EMBL/GenBank/DDBJ databases">
        <title>The Genome Sequence of Anopheles melas CM1001059_A (V2).</title>
        <authorList>
            <consortium name="The Broad Institute Genomics Platform"/>
            <person name="Neafsey D.E."/>
            <person name="Besansky N."/>
            <person name="Howell P."/>
            <person name="Walton C."/>
            <person name="Young S.K."/>
            <person name="Zeng Q."/>
            <person name="Gargeya S."/>
            <person name="Fitzgerald M."/>
            <person name="Haas B."/>
            <person name="Abouelleil A."/>
            <person name="Allen A.W."/>
            <person name="Alvarado L."/>
            <person name="Arachchi H.M."/>
            <person name="Berlin A.M."/>
            <person name="Chapman S.B."/>
            <person name="Gainer-Dewar J."/>
            <person name="Goldberg J."/>
            <person name="Griggs A."/>
            <person name="Gujja S."/>
            <person name="Hansen M."/>
            <person name="Howarth C."/>
            <person name="Imamovic A."/>
            <person name="Ireland A."/>
            <person name="Larimer J."/>
            <person name="McCowan C."/>
            <person name="Murphy C."/>
            <person name="Pearson M."/>
            <person name="Poon T.W."/>
            <person name="Priest M."/>
            <person name="Roberts A."/>
            <person name="Saif S."/>
            <person name="Shea T."/>
            <person name="Sisk P."/>
            <person name="Sykes S."/>
            <person name="Wortman J."/>
            <person name="Nusbaum C."/>
            <person name="Birren B."/>
        </authorList>
    </citation>
    <scope>NUCLEOTIDE SEQUENCE [LARGE SCALE GENOMIC DNA]</scope>
    <source>
        <strain evidence="3">CM1001059</strain>
    </source>
</reference>
<reference evidence="2" key="2">
    <citation type="submission" date="2020-05" db="UniProtKB">
        <authorList>
            <consortium name="EnsemblMetazoa"/>
        </authorList>
    </citation>
    <scope>IDENTIFICATION</scope>
    <source>
        <strain evidence="2">CM1001059</strain>
    </source>
</reference>
<organism evidence="2 3">
    <name type="scientific">Anopheles melas</name>
    <dbReference type="NCBI Taxonomy" id="34690"/>
    <lineage>
        <taxon>Eukaryota</taxon>
        <taxon>Metazoa</taxon>
        <taxon>Ecdysozoa</taxon>
        <taxon>Arthropoda</taxon>
        <taxon>Hexapoda</taxon>
        <taxon>Insecta</taxon>
        <taxon>Pterygota</taxon>
        <taxon>Neoptera</taxon>
        <taxon>Endopterygota</taxon>
        <taxon>Diptera</taxon>
        <taxon>Nematocera</taxon>
        <taxon>Culicoidea</taxon>
        <taxon>Culicidae</taxon>
        <taxon>Anophelinae</taxon>
        <taxon>Anopheles</taxon>
    </lineage>
</organism>
<dbReference type="PANTHER" id="PTHR11257:SF9">
    <property type="entry name" value="CHEMOSENSORY PROTEIN 13"/>
    <property type="match status" value="1"/>
</dbReference>
<dbReference type="PANTHER" id="PTHR11257">
    <property type="entry name" value="CHEMOSENSORY PROTEIN-RELATED"/>
    <property type="match status" value="1"/>
</dbReference>
<dbReference type="EnsemblMetazoa" id="AMEC010118-RA">
    <property type="protein sequence ID" value="AMEC010118-PA"/>
    <property type="gene ID" value="AMEC010118"/>
</dbReference>
<evidence type="ECO:0000313" key="3">
    <source>
        <dbReference type="Proteomes" id="UP000075902"/>
    </source>
</evidence>
<feature type="compositionally biased region" description="Polar residues" evidence="1">
    <location>
        <begin position="15"/>
        <end position="33"/>
    </location>
</feature>
<dbReference type="Proteomes" id="UP000075902">
    <property type="component" value="Unassembled WGS sequence"/>
</dbReference>
<dbReference type="AlphaFoldDB" id="A0A182TXJ9"/>
<dbReference type="STRING" id="34690.A0A182TXJ9"/>
<keyword evidence="3" id="KW-1185">Reference proteome</keyword>
<feature type="region of interest" description="Disordered" evidence="1">
    <location>
        <begin position="1"/>
        <end position="37"/>
    </location>
</feature>
<protein>
    <submittedName>
        <fullName evidence="2">Uncharacterized protein</fullName>
    </submittedName>
</protein>
<dbReference type="VEuPathDB" id="VectorBase:AMEC010118"/>
<feature type="compositionally biased region" description="Basic residues" evidence="1">
    <location>
        <begin position="1"/>
        <end position="14"/>
    </location>
</feature>
<proteinExistence type="predicted"/>
<evidence type="ECO:0000313" key="2">
    <source>
        <dbReference type="EnsemblMetazoa" id="AMEC010118-PA"/>
    </source>
</evidence>
<accession>A0A182TXJ9</accession>
<dbReference type="InterPro" id="IPR005055">
    <property type="entry name" value="A10/PebIII"/>
</dbReference>